<dbReference type="AlphaFoldDB" id="A0A7M7SVL6"/>
<accession>A0A7M7SVL6</accession>
<dbReference type="GO" id="GO:0016020">
    <property type="term" value="C:membrane"/>
    <property type="evidence" value="ECO:0007669"/>
    <property type="project" value="UniProtKB-SubCell"/>
</dbReference>
<dbReference type="InterPro" id="IPR000276">
    <property type="entry name" value="GPCR_Rhodpsn"/>
</dbReference>
<feature type="transmembrane region" description="Helical" evidence="5">
    <location>
        <begin position="67"/>
        <end position="96"/>
    </location>
</feature>
<reference evidence="8" key="1">
    <citation type="submission" date="2015-02" db="EMBL/GenBank/DDBJ databases">
        <title>Genome sequencing for Strongylocentrotus purpuratus.</title>
        <authorList>
            <person name="Murali S."/>
            <person name="Liu Y."/>
            <person name="Vee V."/>
            <person name="English A."/>
            <person name="Wang M."/>
            <person name="Skinner E."/>
            <person name="Han Y."/>
            <person name="Muzny D.M."/>
            <person name="Worley K.C."/>
            <person name="Gibbs R.A."/>
        </authorList>
    </citation>
    <scope>NUCLEOTIDE SEQUENCE</scope>
</reference>
<feature type="domain" description="G-protein coupled receptors family 1 profile" evidence="6">
    <location>
        <begin position="1"/>
        <end position="185"/>
    </location>
</feature>
<dbReference type="Pfam" id="PF00001">
    <property type="entry name" value="7tm_1"/>
    <property type="match status" value="1"/>
</dbReference>
<dbReference type="InterPro" id="IPR017452">
    <property type="entry name" value="GPCR_Rhodpsn_7TM"/>
</dbReference>
<evidence type="ECO:0000256" key="3">
    <source>
        <dbReference type="ARBA" id="ARBA00022989"/>
    </source>
</evidence>
<dbReference type="GO" id="GO:0004930">
    <property type="term" value="F:G protein-coupled receptor activity"/>
    <property type="evidence" value="ECO:0007669"/>
    <property type="project" value="InterPro"/>
</dbReference>
<keyword evidence="4 5" id="KW-0472">Membrane</keyword>
<dbReference type="PANTHER" id="PTHR45698">
    <property type="entry name" value="TRACE AMINE-ASSOCIATED RECEPTOR 19N-RELATED"/>
    <property type="match status" value="1"/>
</dbReference>
<evidence type="ECO:0000313" key="7">
    <source>
        <dbReference type="EnsemblMetazoa" id="XP_030834693"/>
    </source>
</evidence>
<name>A0A7M7SVL6_STRPU</name>
<dbReference type="Gene3D" id="1.20.1070.10">
    <property type="entry name" value="Rhodopsin 7-helix transmembrane proteins"/>
    <property type="match status" value="1"/>
</dbReference>
<dbReference type="OrthoDB" id="10042731at2759"/>
<dbReference type="GeneID" id="115921387"/>
<dbReference type="Proteomes" id="UP000007110">
    <property type="component" value="Unassembled WGS sequence"/>
</dbReference>
<dbReference type="PANTHER" id="PTHR45698:SF1">
    <property type="entry name" value="TRACE AMINE-ASSOCIATED RECEPTOR 13C-LIKE"/>
    <property type="match status" value="1"/>
</dbReference>
<keyword evidence="8" id="KW-1185">Reference proteome</keyword>
<reference evidence="7" key="2">
    <citation type="submission" date="2021-01" db="UniProtKB">
        <authorList>
            <consortium name="EnsemblMetazoa"/>
        </authorList>
    </citation>
    <scope>IDENTIFICATION</scope>
</reference>
<evidence type="ECO:0000256" key="1">
    <source>
        <dbReference type="ARBA" id="ARBA00004370"/>
    </source>
</evidence>
<comment type="subcellular location">
    <subcellularLocation>
        <location evidence="1">Membrane</location>
    </subcellularLocation>
</comment>
<feature type="transmembrane region" description="Helical" evidence="5">
    <location>
        <begin position="130"/>
        <end position="153"/>
    </location>
</feature>
<evidence type="ECO:0000259" key="6">
    <source>
        <dbReference type="PROSITE" id="PS50262"/>
    </source>
</evidence>
<keyword evidence="3 5" id="KW-1133">Transmembrane helix</keyword>
<dbReference type="InParanoid" id="A0A7M7SVL6"/>
<proteinExistence type="predicted"/>
<dbReference type="EnsemblMetazoa" id="XM_030978833">
    <property type="protein sequence ID" value="XP_030834693"/>
    <property type="gene ID" value="LOC115921387"/>
</dbReference>
<feature type="transmembrane region" description="Helical" evidence="5">
    <location>
        <begin position="31"/>
        <end position="55"/>
    </location>
</feature>
<dbReference type="KEGG" id="spu:115921387"/>
<evidence type="ECO:0000256" key="2">
    <source>
        <dbReference type="ARBA" id="ARBA00022692"/>
    </source>
</evidence>
<dbReference type="SUPFAM" id="SSF81321">
    <property type="entry name" value="Family A G protein-coupled receptor-like"/>
    <property type="match status" value="1"/>
</dbReference>
<keyword evidence="2 5" id="KW-0812">Transmembrane</keyword>
<evidence type="ECO:0000313" key="8">
    <source>
        <dbReference type="Proteomes" id="UP000007110"/>
    </source>
</evidence>
<protein>
    <recommendedName>
        <fullName evidence="6">G-protein coupled receptors family 1 profile domain-containing protein</fullName>
    </recommendedName>
</protein>
<dbReference type="RefSeq" id="XP_030834693.1">
    <property type="nucleotide sequence ID" value="XM_030978833.1"/>
</dbReference>
<organism evidence="7 8">
    <name type="scientific">Strongylocentrotus purpuratus</name>
    <name type="common">Purple sea urchin</name>
    <dbReference type="NCBI Taxonomy" id="7668"/>
    <lineage>
        <taxon>Eukaryota</taxon>
        <taxon>Metazoa</taxon>
        <taxon>Echinodermata</taxon>
        <taxon>Eleutherozoa</taxon>
        <taxon>Echinozoa</taxon>
        <taxon>Echinoidea</taxon>
        <taxon>Euechinoidea</taxon>
        <taxon>Echinacea</taxon>
        <taxon>Camarodonta</taxon>
        <taxon>Echinidea</taxon>
        <taxon>Strongylocentrotidae</taxon>
        <taxon>Strongylocentrotus</taxon>
    </lineage>
</organism>
<evidence type="ECO:0000256" key="4">
    <source>
        <dbReference type="ARBA" id="ARBA00023136"/>
    </source>
</evidence>
<feature type="transmembrane region" description="Helical" evidence="5">
    <location>
        <begin position="165"/>
        <end position="187"/>
    </location>
</feature>
<dbReference type="PROSITE" id="PS50262">
    <property type="entry name" value="G_PROTEIN_RECEP_F1_2"/>
    <property type="match status" value="1"/>
</dbReference>
<evidence type="ECO:0000256" key="5">
    <source>
        <dbReference type="SAM" id="Phobius"/>
    </source>
</evidence>
<sequence>YLLIAISIERYIAIVHPVYFAMILNRRRVKFIILLIWVLNYLITATFSFFIVNSYAGRCTMIFSTDYISILVGTALFVYRVFFPSLVMLIPLVLIVRKLNRQATWFRSKTRVIATEDNIYLAARSRVIQLMLIVILVYVFCWTPSQFAFLLYTLSVIPSWYPYSIYHRTLTLIGFFNSCANPIIYTLRHSQFRQAIMDIFKRAVTRGNSLFGYRPSPQETAKRSR</sequence>
<dbReference type="PRINTS" id="PR00237">
    <property type="entry name" value="GPCRRHODOPSN"/>
</dbReference>